<evidence type="ECO:0000313" key="2">
    <source>
        <dbReference type="EMBL" id="EHQ36380.1"/>
    </source>
</evidence>
<dbReference type="AlphaFoldDB" id="H1Z235"/>
<dbReference type="InParanoid" id="H1Z235"/>
<protein>
    <submittedName>
        <fullName evidence="2">Uncharacterized protein</fullName>
    </submittedName>
</protein>
<keyword evidence="3" id="KW-1185">Reference proteome</keyword>
<dbReference type="Proteomes" id="UP000005741">
    <property type="component" value="Chromosome"/>
</dbReference>
<name>H1Z235_9EURY</name>
<feature type="transmembrane region" description="Helical" evidence="1">
    <location>
        <begin position="12"/>
        <end position="37"/>
    </location>
</feature>
<dbReference type="EMBL" id="CM001436">
    <property type="protein sequence ID" value="EHQ36380.1"/>
    <property type="molecule type" value="Genomic_DNA"/>
</dbReference>
<keyword evidence="1" id="KW-0472">Membrane</keyword>
<accession>H1Z235</accession>
<evidence type="ECO:0000313" key="3">
    <source>
        <dbReference type="Proteomes" id="UP000005741"/>
    </source>
</evidence>
<dbReference type="RefSeq" id="WP_004078636.1">
    <property type="nucleotide sequence ID" value="NZ_CM001436.1"/>
</dbReference>
<dbReference type="STRING" id="937775.Metlim_2326"/>
<keyword evidence="1" id="KW-1133">Transmembrane helix</keyword>
<gene>
    <name evidence="2" type="ORF">Metlim_2326</name>
</gene>
<evidence type="ECO:0000256" key="1">
    <source>
        <dbReference type="SAM" id="Phobius"/>
    </source>
</evidence>
<keyword evidence="1" id="KW-0812">Transmembrane</keyword>
<sequence>MSLKDNNLDIDRITAIIAVAIIATLVISIVLGAFALIKIISPENDSQEIYAGDMPVQTRYSGQQIAADANSPDDNTINAYQSSNPVSEGMEDTAFLIPQFIPDDPYYSHTSVNSSKPPEPEAGNDALQTLYSGSIDMVYTPLSLRANVGKGPLIVEYNTESTLEELDPYNSFLEITVSDYETGDILEKSGFGRQYSTAENQTLKVLQTGDFRIDLYGNGVNVDLNVKSGITSLGYSQKYPEEQYTSYNEYEDDDFLPWW</sequence>
<proteinExistence type="predicted"/>
<organism evidence="2 3">
    <name type="scientific">Methanoplanus limicola DSM 2279</name>
    <dbReference type="NCBI Taxonomy" id="937775"/>
    <lineage>
        <taxon>Archaea</taxon>
        <taxon>Methanobacteriati</taxon>
        <taxon>Methanobacteriota</taxon>
        <taxon>Stenosarchaea group</taxon>
        <taxon>Methanomicrobia</taxon>
        <taxon>Methanomicrobiales</taxon>
        <taxon>Methanomicrobiaceae</taxon>
        <taxon>Methanoplanus</taxon>
    </lineage>
</organism>
<dbReference type="HOGENOM" id="CLU_1072049_0_0_2"/>
<reference evidence="2 3" key="1">
    <citation type="submission" date="2011-10" db="EMBL/GenBank/DDBJ databases">
        <title>The Improved High-Quality Draft genome of Methanoplanus limicola DSM 2279.</title>
        <authorList>
            <consortium name="US DOE Joint Genome Institute (JGI-PGF)"/>
            <person name="Lucas S."/>
            <person name="Copeland A."/>
            <person name="Lapidus A."/>
            <person name="Glavina del Rio T."/>
            <person name="Dalin E."/>
            <person name="Tice H."/>
            <person name="Bruce D."/>
            <person name="Goodwin L."/>
            <person name="Pitluck S."/>
            <person name="Peters L."/>
            <person name="Mikhailova N."/>
            <person name="Lu M."/>
            <person name="Kyrpides N."/>
            <person name="Mavromatis K."/>
            <person name="Ivanova N."/>
            <person name="Markowitz V."/>
            <person name="Cheng J.-F."/>
            <person name="Hugenholtz P."/>
            <person name="Woyke T."/>
            <person name="Wu D."/>
            <person name="Wirth R."/>
            <person name="Brambilla E.-M."/>
            <person name="Klenk H.-P."/>
            <person name="Eisen J.A."/>
        </authorList>
    </citation>
    <scope>NUCLEOTIDE SEQUENCE [LARGE SCALE GENOMIC DNA]</scope>
    <source>
        <strain evidence="2 3">DSM 2279</strain>
    </source>
</reference>
<dbReference type="OrthoDB" id="377900at2157"/>